<organism evidence="1">
    <name type="scientific">marine sediment metagenome</name>
    <dbReference type="NCBI Taxonomy" id="412755"/>
    <lineage>
        <taxon>unclassified sequences</taxon>
        <taxon>metagenomes</taxon>
        <taxon>ecological metagenomes</taxon>
    </lineage>
</organism>
<reference evidence="1" key="1">
    <citation type="journal article" date="2014" name="Front. Microbiol.">
        <title>High frequency of phylogenetically diverse reductive dehalogenase-homologous genes in deep subseafloor sedimentary metagenomes.</title>
        <authorList>
            <person name="Kawai M."/>
            <person name="Futagami T."/>
            <person name="Toyoda A."/>
            <person name="Takaki Y."/>
            <person name="Nishi S."/>
            <person name="Hori S."/>
            <person name="Arai W."/>
            <person name="Tsubouchi T."/>
            <person name="Morono Y."/>
            <person name="Uchiyama I."/>
            <person name="Ito T."/>
            <person name="Fujiyama A."/>
            <person name="Inagaki F."/>
            <person name="Takami H."/>
        </authorList>
    </citation>
    <scope>NUCLEOTIDE SEQUENCE</scope>
    <source>
        <strain evidence="1">Expedition CK06-06</strain>
    </source>
</reference>
<proteinExistence type="predicted"/>
<dbReference type="Gene3D" id="3.40.190.10">
    <property type="entry name" value="Periplasmic binding protein-like II"/>
    <property type="match status" value="2"/>
</dbReference>
<sequence length="44" mass="5094">GGLVEISEYNNRNYVIPFRSFDFLALFYNKDLIDKPPMSVPALE</sequence>
<accession>X1PDA2</accession>
<dbReference type="SUPFAM" id="SSF53850">
    <property type="entry name" value="Periplasmic binding protein-like II"/>
    <property type="match status" value="1"/>
</dbReference>
<protein>
    <submittedName>
        <fullName evidence="1">Uncharacterized protein</fullName>
    </submittedName>
</protein>
<gene>
    <name evidence="1" type="ORF">S06H3_24889</name>
</gene>
<evidence type="ECO:0000313" key="1">
    <source>
        <dbReference type="EMBL" id="GAI28894.1"/>
    </source>
</evidence>
<name>X1PDA2_9ZZZZ</name>
<dbReference type="EMBL" id="BARV01014058">
    <property type="protein sequence ID" value="GAI28894.1"/>
    <property type="molecule type" value="Genomic_DNA"/>
</dbReference>
<comment type="caution">
    <text evidence="1">The sequence shown here is derived from an EMBL/GenBank/DDBJ whole genome shotgun (WGS) entry which is preliminary data.</text>
</comment>
<feature type="non-terminal residue" evidence="1">
    <location>
        <position position="1"/>
    </location>
</feature>
<dbReference type="AlphaFoldDB" id="X1PDA2"/>